<feature type="region of interest" description="Disordered" evidence="1">
    <location>
        <begin position="107"/>
        <end position="131"/>
    </location>
</feature>
<dbReference type="RefSeq" id="XP_022630036.1">
    <property type="nucleotide sequence ID" value="XM_022770725.1"/>
</dbReference>
<protein>
    <submittedName>
        <fullName evidence="2">LALA0S09e03334g1_1</fullName>
    </submittedName>
</protein>
<keyword evidence="3" id="KW-1185">Reference proteome</keyword>
<evidence type="ECO:0000313" key="2">
    <source>
        <dbReference type="EMBL" id="CEP63824.1"/>
    </source>
</evidence>
<reference evidence="2 3" key="1">
    <citation type="submission" date="2014-12" db="EMBL/GenBank/DDBJ databases">
        <authorList>
            <person name="Neuveglise Cecile"/>
        </authorList>
    </citation>
    <scope>NUCLEOTIDE SEQUENCE [LARGE SCALE GENOMIC DNA]</scope>
    <source>
        <strain evidence="2 3">CBS 12615</strain>
    </source>
</reference>
<dbReference type="GeneID" id="34687345"/>
<name>A0A0C7NDQ1_9SACH</name>
<evidence type="ECO:0000256" key="1">
    <source>
        <dbReference type="SAM" id="MobiDB-lite"/>
    </source>
</evidence>
<organism evidence="2 3">
    <name type="scientific">Lachancea lanzarotensis</name>
    <dbReference type="NCBI Taxonomy" id="1245769"/>
    <lineage>
        <taxon>Eukaryota</taxon>
        <taxon>Fungi</taxon>
        <taxon>Dikarya</taxon>
        <taxon>Ascomycota</taxon>
        <taxon>Saccharomycotina</taxon>
        <taxon>Saccharomycetes</taxon>
        <taxon>Saccharomycetales</taxon>
        <taxon>Saccharomycetaceae</taxon>
        <taxon>Lachancea</taxon>
    </lineage>
</organism>
<feature type="region of interest" description="Disordered" evidence="1">
    <location>
        <begin position="159"/>
        <end position="179"/>
    </location>
</feature>
<dbReference type="InterPro" id="IPR031401">
    <property type="entry name" value="She1"/>
</dbReference>
<dbReference type="OrthoDB" id="4067846at2759"/>
<gene>
    <name evidence="2" type="ORF">LALA0_S09e03334g</name>
</gene>
<dbReference type="EMBL" id="LN736368">
    <property type="protein sequence ID" value="CEP63824.1"/>
    <property type="molecule type" value="Genomic_DNA"/>
</dbReference>
<proteinExistence type="predicted"/>
<dbReference type="Proteomes" id="UP000054304">
    <property type="component" value="Unassembled WGS sequence"/>
</dbReference>
<accession>A0A0C7NDQ1</accession>
<feature type="compositionally biased region" description="Polar residues" evidence="1">
    <location>
        <begin position="321"/>
        <end position="345"/>
    </location>
</feature>
<sequence>MNAEMGYHNQVISDLGVSQRLGNSVLSELDYRANFKACNSISKIHNSGEHDEHRGRDRFQSTHRINFDTMDSIDDHYAAKKASTNDTTLQPNDPNSTDLNFKENVAVPATPKRESDGVTQNSSKRMRDLDGRRRDSDVFVHSPVSDITRRIRRLRVRNNSQTPRNNQAKINSVRNTPLNPINRPSFESHATFAKPTFTSISRETKPGAIFSKLKKPDNANKSVSSFRKGATTNQPTLSQPHPSPPVVAPSSVFRRLYEQSTVSRSNSSQTLSNAGATKGPAVPPKKTSTIRASQTMRNLRQEESPRKTTMSKSKSSYTLSAETRNSTNTRLPKSTSTTQVKPIWR</sequence>
<dbReference type="AlphaFoldDB" id="A0A0C7NDQ1"/>
<evidence type="ECO:0000313" key="3">
    <source>
        <dbReference type="Proteomes" id="UP000054304"/>
    </source>
</evidence>
<dbReference type="GO" id="GO:0015630">
    <property type="term" value="C:microtubule cytoskeleton"/>
    <property type="evidence" value="ECO:0007669"/>
    <property type="project" value="InterPro"/>
</dbReference>
<feature type="compositionally biased region" description="Polar residues" evidence="1">
    <location>
        <begin position="258"/>
        <end position="275"/>
    </location>
</feature>
<feature type="region of interest" description="Disordered" evidence="1">
    <location>
        <begin position="208"/>
        <end position="345"/>
    </location>
</feature>
<dbReference type="HOGENOM" id="CLU_821841_0_0_1"/>
<feature type="compositionally biased region" description="Low complexity" evidence="1">
    <location>
        <begin position="307"/>
        <end position="320"/>
    </location>
</feature>
<feature type="compositionally biased region" description="Polar residues" evidence="1">
    <location>
        <begin position="219"/>
        <end position="239"/>
    </location>
</feature>
<dbReference type="GO" id="GO:0008017">
    <property type="term" value="F:microtubule binding"/>
    <property type="evidence" value="ECO:0007669"/>
    <property type="project" value="InterPro"/>
</dbReference>
<feature type="compositionally biased region" description="Polar residues" evidence="1">
    <location>
        <begin position="286"/>
        <end position="298"/>
    </location>
</feature>
<dbReference type="Pfam" id="PF17077">
    <property type="entry name" value="Msap1"/>
    <property type="match status" value="1"/>
</dbReference>